<dbReference type="STRING" id="1116472.MGMO_10c00170"/>
<evidence type="ECO:0000256" key="6">
    <source>
        <dbReference type="SAM" id="Phobius"/>
    </source>
</evidence>
<feature type="transmembrane region" description="Helical" evidence="6">
    <location>
        <begin position="21"/>
        <end position="42"/>
    </location>
</feature>
<evidence type="ECO:0000256" key="1">
    <source>
        <dbReference type="ARBA" id="ARBA00004651"/>
    </source>
</evidence>
<dbReference type="PANTHER" id="PTHR33406">
    <property type="entry name" value="MEMBRANE PROTEIN MJ1562-RELATED"/>
    <property type="match status" value="1"/>
</dbReference>
<dbReference type="InterPro" id="IPR050545">
    <property type="entry name" value="Mycobact_MmpL"/>
</dbReference>
<dbReference type="EMBL" id="AYLO01000010">
    <property type="protein sequence ID" value="ESS73795.1"/>
    <property type="molecule type" value="Genomic_DNA"/>
</dbReference>
<dbReference type="GO" id="GO:0005886">
    <property type="term" value="C:plasma membrane"/>
    <property type="evidence" value="ECO:0007669"/>
    <property type="project" value="UniProtKB-SubCell"/>
</dbReference>
<evidence type="ECO:0000256" key="3">
    <source>
        <dbReference type="ARBA" id="ARBA00022692"/>
    </source>
</evidence>
<feature type="transmembrane region" description="Helical" evidence="6">
    <location>
        <begin position="728"/>
        <end position="747"/>
    </location>
</feature>
<comment type="caution">
    <text evidence="8">The sequence shown here is derived from an EMBL/GenBank/DDBJ whole genome shotgun (WGS) entry which is preliminary data.</text>
</comment>
<proteinExistence type="predicted"/>
<evidence type="ECO:0000256" key="4">
    <source>
        <dbReference type="ARBA" id="ARBA00022989"/>
    </source>
</evidence>
<dbReference type="PANTHER" id="PTHR33406:SF13">
    <property type="entry name" value="MEMBRANE PROTEIN YDFJ"/>
    <property type="match status" value="1"/>
</dbReference>
<accession>V5BKE5</accession>
<evidence type="ECO:0000313" key="8">
    <source>
        <dbReference type="EMBL" id="ESS73795.1"/>
    </source>
</evidence>
<keyword evidence="3 6" id="KW-0812">Transmembrane</keyword>
<dbReference type="InterPro" id="IPR004869">
    <property type="entry name" value="MMPL_dom"/>
</dbReference>
<comment type="subcellular location">
    <subcellularLocation>
        <location evidence="1">Cell membrane</location>
        <topology evidence="1">Multi-pass membrane protein</topology>
    </subcellularLocation>
</comment>
<feature type="transmembrane region" description="Helical" evidence="6">
    <location>
        <begin position="304"/>
        <end position="325"/>
    </location>
</feature>
<dbReference type="OrthoDB" id="7067407at2"/>
<dbReference type="Proteomes" id="UP000017842">
    <property type="component" value="Unassembled WGS sequence"/>
</dbReference>
<dbReference type="Gene3D" id="1.20.1640.10">
    <property type="entry name" value="Multidrug efflux transporter AcrB transmembrane domain"/>
    <property type="match status" value="2"/>
</dbReference>
<name>V5BKE5_9GAMM</name>
<keyword evidence="4 6" id="KW-1133">Transmembrane helix</keyword>
<dbReference type="eggNOG" id="COG1033">
    <property type="taxonomic scope" value="Bacteria"/>
</dbReference>
<keyword evidence="5 6" id="KW-0472">Membrane</keyword>
<reference evidence="8 9" key="1">
    <citation type="journal article" date="2013" name="Genome Announc.">
        <title>Draft Genome Sequence of the Methanotrophic Gammaproteobacterium Methyloglobulus morosus DSM 22980 Strain KoM1.</title>
        <authorList>
            <person name="Poehlein A."/>
            <person name="Deutzmann J.S."/>
            <person name="Daniel R."/>
            <person name="Simeonova D.D."/>
        </authorList>
    </citation>
    <scope>NUCLEOTIDE SEQUENCE [LARGE SCALE GENOMIC DNA]</scope>
    <source>
        <strain evidence="8 9">KoM1</strain>
    </source>
</reference>
<feature type="transmembrane region" description="Helical" evidence="6">
    <location>
        <begin position="458"/>
        <end position="477"/>
    </location>
</feature>
<keyword evidence="9" id="KW-1185">Reference proteome</keyword>
<gene>
    <name evidence="8" type="primary">hpnN</name>
    <name evidence="8" type="ORF">MGMO_10c00170</name>
</gene>
<sequence length="885" mass="96973">MKIVALTLRKLLNSLEAIIIGYPNTLILLTCIACGFSVFYTAENLKINTDTTNILSPDLPFQQDRQRFLKAFPQDDQAILVVVDAKSPEQTTKALSYLGNEFREIKQQVESVYIPGEGPYFDKYGLLYLELDDLKDLSSKLAEAQPFIGTLSGDNSLKGLLSIIELALTQDDRDLPIDLTVLLDKIRAAVRAELEGKNYQLSWQQMMFGTGQGVLTTQRFILLKPKLDFSSMVPAEQSLKSVRRVVENAKQLFPDTRIRLTGEVVLEHDELESVQYSTAMASVFSVLLVFISLMVGFRSLKLTIVTLIVMTMGSILTAGFAALAIGSVNLISISFAVLYIGIADDYAVQLCLRYRELLQEKLPKKQALITALHSVGPSTALCAITASIGFFAFIPTAYTGVSELGIIAGAGIFIAFTISMVVLPALLGLLSLDPVKATAPKYAFPDWAYRFPTQNRGLIRWLSAILTIAGLALLTQVKFDFNPLNLRDPNSEGVATFRELLKTKETSPMTLSVLSPNKADALATAQKLKQLGSVESAVTIFDFVPESQEEKLAVIEDLSVVLGLQLNEFPPLHEDTIENHSQALSHLQKTIGQKLKGMPEESPLSISLQLLDNDLKQYLVQLEANPIPTKKLSLEKLQTGLLDTLPDTMNSLFKGLKADTVSINALPKDLTERWLNQEGIYRIMVFPSKDLNDLGNMEEFIGEVRQIAPHATDLPVIYLETGKAVVKAFQQALMAALLAITVVLLVIQRSIKETLLTLLPLLMAAILTGASTVLMDNPFNFANIIIIPLLFGLGADGGIFISRRLRSLSSKDDSVLRTSTARGVIFSNLTTICSLVSMAFTPHLGLASMGQLLTIGLVLTMVCTLLVLPAFSNNRRGSLSNKPSN</sequence>
<feature type="transmembrane region" description="Helical" evidence="6">
    <location>
        <begin position="754"/>
        <end position="775"/>
    </location>
</feature>
<evidence type="ECO:0000259" key="7">
    <source>
        <dbReference type="PROSITE" id="PS50156"/>
    </source>
</evidence>
<feature type="transmembrane region" description="Helical" evidence="6">
    <location>
        <begin position="276"/>
        <end position="297"/>
    </location>
</feature>
<evidence type="ECO:0000313" key="9">
    <source>
        <dbReference type="Proteomes" id="UP000017842"/>
    </source>
</evidence>
<dbReference type="PROSITE" id="PS50156">
    <property type="entry name" value="SSD"/>
    <property type="match status" value="1"/>
</dbReference>
<dbReference type="PATRIC" id="fig|1116472.3.peg.371"/>
<evidence type="ECO:0000256" key="5">
    <source>
        <dbReference type="ARBA" id="ARBA00023136"/>
    </source>
</evidence>
<feature type="domain" description="SSD" evidence="7">
    <location>
        <begin position="302"/>
        <end position="429"/>
    </location>
</feature>
<evidence type="ECO:0000256" key="2">
    <source>
        <dbReference type="ARBA" id="ARBA00022475"/>
    </source>
</evidence>
<feature type="transmembrane region" description="Helical" evidence="6">
    <location>
        <begin position="823"/>
        <end position="840"/>
    </location>
</feature>
<feature type="transmembrane region" description="Helical" evidence="6">
    <location>
        <begin position="852"/>
        <end position="872"/>
    </location>
</feature>
<protein>
    <submittedName>
        <fullName evidence="8">Hopanoid biosynthesis associated RND transporter-like protein HpnN</fullName>
    </submittedName>
</protein>
<dbReference type="AlphaFoldDB" id="V5BKE5"/>
<feature type="transmembrane region" description="Helical" evidence="6">
    <location>
        <begin position="368"/>
        <end position="394"/>
    </location>
</feature>
<dbReference type="RefSeq" id="WP_023493280.1">
    <property type="nucleotide sequence ID" value="NZ_AYLO01000010.1"/>
</dbReference>
<dbReference type="InterPro" id="IPR000731">
    <property type="entry name" value="SSD"/>
</dbReference>
<keyword evidence="2" id="KW-1003">Cell membrane</keyword>
<organism evidence="8 9">
    <name type="scientific">Methyloglobulus morosus KoM1</name>
    <dbReference type="NCBI Taxonomy" id="1116472"/>
    <lineage>
        <taxon>Bacteria</taxon>
        <taxon>Pseudomonadati</taxon>
        <taxon>Pseudomonadota</taxon>
        <taxon>Gammaproteobacteria</taxon>
        <taxon>Methylococcales</taxon>
        <taxon>Methylococcaceae</taxon>
        <taxon>Methyloglobulus</taxon>
    </lineage>
</organism>
<dbReference type="Pfam" id="PF03176">
    <property type="entry name" value="MMPL"/>
    <property type="match status" value="2"/>
</dbReference>
<dbReference type="SUPFAM" id="SSF82866">
    <property type="entry name" value="Multidrug efflux transporter AcrB transmembrane domain"/>
    <property type="match status" value="2"/>
</dbReference>
<dbReference type="NCBIfam" id="TIGR03480">
    <property type="entry name" value="HpnN"/>
    <property type="match status" value="1"/>
</dbReference>
<feature type="transmembrane region" description="Helical" evidence="6">
    <location>
        <begin position="406"/>
        <end position="432"/>
    </location>
</feature>
<feature type="transmembrane region" description="Helical" evidence="6">
    <location>
        <begin position="781"/>
        <end position="802"/>
    </location>
</feature>
<feature type="transmembrane region" description="Helical" evidence="6">
    <location>
        <begin position="331"/>
        <end position="348"/>
    </location>
</feature>
<dbReference type="InterPro" id="IPR017841">
    <property type="entry name" value="Hopanoid_biosynth_HpnN"/>
</dbReference>